<protein>
    <submittedName>
        <fullName evidence="1">Uncharacterized protein</fullName>
    </submittedName>
</protein>
<dbReference type="AlphaFoldDB" id="A0A0B6Y0N6"/>
<proteinExistence type="predicted"/>
<feature type="non-terminal residue" evidence="1">
    <location>
        <position position="1"/>
    </location>
</feature>
<gene>
    <name evidence="1" type="primary">ORF6332</name>
</gene>
<name>A0A0B6Y0N6_9EUPU</name>
<dbReference type="EMBL" id="HACG01002215">
    <property type="protein sequence ID" value="CEK49080.1"/>
    <property type="molecule type" value="Transcribed_RNA"/>
</dbReference>
<accession>A0A0B6Y0N6</accession>
<organism evidence="1">
    <name type="scientific">Arion vulgaris</name>
    <dbReference type="NCBI Taxonomy" id="1028688"/>
    <lineage>
        <taxon>Eukaryota</taxon>
        <taxon>Metazoa</taxon>
        <taxon>Spiralia</taxon>
        <taxon>Lophotrochozoa</taxon>
        <taxon>Mollusca</taxon>
        <taxon>Gastropoda</taxon>
        <taxon>Heterobranchia</taxon>
        <taxon>Euthyneura</taxon>
        <taxon>Panpulmonata</taxon>
        <taxon>Eupulmonata</taxon>
        <taxon>Stylommatophora</taxon>
        <taxon>Helicina</taxon>
        <taxon>Arionoidea</taxon>
        <taxon>Arionidae</taxon>
        <taxon>Arion</taxon>
    </lineage>
</organism>
<sequence>KNDLQEQMSERSPRSTRRYLLPALWRSCHLADTNWAQYDEVPSMHQQTDRHTSCKGVQPH</sequence>
<evidence type="ECO:0000313" key="1">
    <source>
        <dbReference type="EMBL" id="CEK49080.1"/>
    </source>
</evidence>
<reference evidence="1" key="1">
    <citation type="submission" date="2014-12" db="EMBL/GenBank/DDBJ databases">
        <title>Insight into the proteome of Arion vulgaris.</title>
        <authorList>
            <person name="Aradska J."/>
            <person name="Bulat T."/>
            <person name="Smidak R."/>
            <person name="Sarate P."/>
            <person name="Gangsoo J."/>
            <person name="Sialana F."/>
            <person name="Bilban M."/>
            <person name="Lubec G."/>
        </authorList>
    </citation>
    <scope>NUCLEOTIDE SEQUENCE</scope>
    <source>
        <tissue evidence="1">Skin</tissue>
    </source>
</reference>